<evidence type="ECO:0008006" key="7">
    <source>
        <dbReference type="Google" id="ProtNLM"/>
    </source>
</evidence>
<organism evidence="5 6">
    <name type="scientific">Photinus pyralis</name>
    <name type="common">Common eastern firefly</name>
    <name type="synonym">Lampyris pyralis</name>
    <dbReference type="NCBI Taxonomy" id="7054"/>
    <lineage>
        <taxon>Eukaryota</taxon>
        <taxon>Metazoa</taxon>
        <taxon>Ecdysozoa</taxon>
        <taxon>Arthropoda</taxon>
        <taxon>Hexapoda</taxon>
        <taxon>Insecta</taxon>
        <taxon>Pterygota</taxon>
        <taxon>Neoptera</taxon>
        <taxon>Endopterygota</taxon>
        <taxon>Coleoptera</taxon>
        <taxon>Polyphaga</taxon>
        <taxon>Elateriformia</taxon>
        <taxon>Elateroidea</taxon>
        <taxon>Lampyridae</taxon>
        <taxon>Lampyrinae</taxon>
        <taxon>Photinus</taxon>
    </lineage>
</organism>
<dbReference type="AlphaFoldDB" id="A0A5N4AML2"/>
<dbReference type="InterPro" id="IPR031936">
    <property type="entry name" value="DUF4771"/>
</dbReference>
<keyword evidence="1" id="KW-0175">Coiled coil</keyword>
<feature type="compositionally biased region" description="Polar residues" evidence="2">
    <location>
        <begin position="1"/>
        <end position="11"/>
    </location>
</feature>
<dbReference type="PANTHER" id="PTHR41967">
    <property type="entry name" value="FI19406P1-RELATED"/>
    <property type="match status" value="1"/>
</dbReference>
<reference evidence="5 6" key="1">
    <citation type="journal article" date="2018" name="Elife">
        <title>Firefly genomes illuminate parallel origins of bioluminescence in beetles.</title>
        <authorList>
            <person name="Fallon T.R."/>
            <person name="Lower S.E."/>
            <person name="Chang C.H."/>
            <person name="Bessho-Uehara M."/>
            <person name="Martin G.J."/>
            <person name="Bewick A.J."/>
            <person name="Behringer M."/>
            <person name="Debat H.J."/>
            <person name="Wong I."/>
            <person name="Day J.C."/>
            <person name="Suvorov A."/>
            <person name="Silva C.J."/>
            <person name="Stanger-Hall K.F."/>
            <person name="Hall D.W."/>
            <person name="Schmitz R.J."/>
            <person name="Nelson D.R."/>
            <person name="Lewis S.M."/>
            <person name="Shigenobu S."/>
            <person name="Bybee S.M."/>
            <person name="Larracuente A.M."/>
            <person name="Oba Y."/>
            <person name="Weng J.K."/>
        </authorList>
    </citation>
    <scope>NUCLEOTIDE SEQUENCE [LARGE SCALE GENOMIC DNA]</scope>
    <source>
        <strain evidence="5">1611_PpyrPB1</strain>
        <tissue evidence="5">Whole body</tissue>
    </source>
</reference>
<comment type="caution">
    <text evidence="5">The sequence shown here is derived from an EMBL/GenBank/DDBJ whole genome shotgun (WGS) entry which is preliminary data.</text>
</comment>
<feature type="region of interest" description="Disordered" evidence="2">
    <location>
        <begin position="257"/>
        <end position="280"/>
    </location>
</feature>
<evidence type="ECO:0000259" key="4">
    <source>
        <dbReference type="Pfam" id="PF15995"/>
    </source>
</evidence>
<dbReference type="Pfam" id="PF15995">
    <property type="entry name" value="DUF4771"/>
    <property type="match status" value="1"/>
</dbReference>
<accession>A0A5N4AML2</accession>
<protein>
    <recommendedName>
        <fullName evidence="7">DUF4771 domain-containing protein</fullName>
    </recommendedName>
</protein>
<evidence type="ECO:0000313" key="6">
    <source>
        <dbReference type="Proteomes" id="UP000327044"/>
    </source>
</evidence>
<evidence type="ECO:0000256" key="1">
    <source>
        <dbReference type="SAM" id="Coils"/>
    </source>
</evidence>
<dbReference type="Proteomes" id="UP000327044">
    <property type="component" value="Unassembled WGS sequence"/>
</dbReference>
<sequence length="961" mass="110467">MCKNQKATLNAGNEGASRTRGDLPEQCQETKISETPATNSIVNAKSNISNECRFTSKSISQNQIEETVAKNPKRLKGGYAEDRTVQQAEVVKYFSGGPPVYTFADEIWRKGLEKKQEKYRENLRTLQIENKKFMKRQVAAGHNELMALVGPDWFQELSPNQLKAADNLKNCILKDKRYKCITYTKDNIGELGLVLRPNQRHIKKALNNCCECPVEFLLILYQLMNQKRTEYSINDRLLLSAVAHLTMRETLKELHIRIPSPPRSPRKRNPVLEQPPKPRYKSPYLATFDFVPCPRKYTGVYKNKHVQHPESPYFAYITELKQERAFENNEKRKTYIQRKQSGITVDQQKEIVAELKSAQKIYESLVDFEPVPYLLKPSIYIPCDHVAKLPEELAMGHEETELEQKDLSIPIAFEDPPCDELCGVEEQQIEPEKITSEVLIVPDESIEQPKSVPEGEMLVVARVPSLGCTCKEDVEESIKTNLCQCAQCTARRQELSTGTCKCMAVYETKLQIYEKLKQRFDAQQGLISMPKPYVVGGITYTYDGQPVYMLSGVAPELECCCAAIQRDQLLEEQRRANMPTIPLGKQKYVISGVQSTDKGNVFVVSSAVPTEDCTCMKLFKAYQERHVQCLEVYQKYLEKMRIDVHEYMLEMTNDPRFQEEITNDPRAQEELTNDPRFQEAELPAIEEQVEDSKPEDQTTMQMCSTVRSTIVNGGEDVQLAIESGAANVPKCECGGEDPCSNSIIYLTGDAIQATCICTKPPPVCDEACGKIEDEPESDSEMSDLYRFIILNKMPSNYDDQMNILKTALRIMADDGFPLAKLPDSWSLPIFRLWMDMRCRRYWTQEDRLTFYEESMRHWNHLIYCDRSITAGARLDMSTQKARQYTWAHAYSVRKIAATKENIYYRQVKQVAINEAREFFPSTFSYELPTPNFRDCFFAYAPAKEDDCTYFRPWFSHEFKKK</sequence>
<dbReference type="InterPro" id="IPR031935">
    <property type="entry name" value="DUF4770"/>
</dbReference>
<dbReference type="InParanoid" id="A0A5N4AML2"/>
<feature type="domain" description="DUF4771" evidence="4">
    <location>
        <begin position="799"/>
        <end position="946"/>
    </location>
</feature>
<gene>
    <name evidence="5" type="ORF">PPYR_09550</name>
</gene>
<feature type="region of interest" description="Disordered" evidence="2">
    <location>
        <begin position="1"/>
        <end position="23"/>
    </location>
</feature>
<proteinExistence type="predicted"/>
<keyword evidence="6" id="KW-1185">Reference proteome</keyword>
<dbReference type="Pfam" id="PF15994">
    <property type="entry name" value="DUF4770"/>
    <property type="match status" value="1"/>
</dbReference>
<name>A0A5N4AML2_PHOPY</name>
<feature type="domain" description="DUF4770" evidence="3">
    <location>
        <begin position="190"/>
        <end position="274"/>
    </location>
</feature>
<evidence type="ECO:0000256" key="2">
    <source>
        <dbReference type="SAM" id="MobiDB-lite"/>
    </source>
</evidence>
<feature type="coiled-coil region" evidence="1">
    <location>
        <begin position="109"/>
        <end position="136"/>
    </location>
</feature>
<dbReference type="EMBL" id="VVIM01000006">
    <property type="protein sequence ID" value="KAB0798557.1"/>
    <property type="molecule type" value="Genomic_DNA"/>
</dbReference>
<evidence type="ECO:0000259" key="3">
    <source>
        <dbReference type="Pfam" id="PF15994"/>
    </source>
</evidence>
<dbReference type="PANTHER" id="PTHR41967:SF6">
    <property type="entry name" value="FI19406P1-RELATED"/>
    <property type="match status" value="1"/>
</dbReference>
<evidence type="ECO:0000313" key="5">
    <source>
        <dbReference type="EMBL" id="KAB0798557.1"/>
    </source>
</evidence>